<organism evidence="1 2">
    <name type="scientific">Streptococcus sinensis</name>
    <dbReference type="NCBI Taxonomy" id="176090"/>
    <lineage>
        <taxon>Bacteria</taxon>
        <taxon>Bacillati</taxon>
        <taxon>Bacillota</taxon>
        <taxon>Bacilli</taxon>
        <taxon>Lactobacillales</taxon>
        <taxon>Streptococcaceae</taxon>
        <taxon>Streptococcus</taxon>
    </lineage>
</organism>
<reference evidence="1 2" key="1">
    <citation type="submission" date="2014-06" db="EMBL/GenBank/DDBJ databases">
        <authorList>
            <person name="Teng J.L."/>
            <person name="Huang Y."/>
            <person name="Tse H."/>
            <person name="Lau S.K."/>
            <person name="Woo P.C."/>
        </authorList>
    </citation>
    <scope>NUCLEOTIDE SEQUENCE [LARGE SCALE GENOMIC DNA]</scope>
    <source>
        <strain evidence="1 2">HKU4</strain>
    </source>
</reference>
<proteinExistence type="predicted"/>
<evidence type="ECO:0000313" key="1">
    <source>
        <dbReference type="EMBL" id="KGM36461.1"/>
    </source>
</evidence>
<sequence length="61" mass="7211">MGITEFIKAKNLGEYLESRKNEQVRDTIQKRSWKEAFLNKARTTKINPENYEKAKKKKHGS</sequence>
<comment type="caution">
    <text evidence="1">The sequence shown here is derived from an EMBL/GenBank/DDBJ whole genome shotgun (WGS) entry which is preliminary data.</text>
</comment>
<dbReference type="EMBL" id="JPEN01000103">
    <property type="protein sequence ID" value="KGM36461.1"/>
    <property type="molecule type" value="Genomic_DNA"/>
</dbReference>
<dbReference type="AlphaFoldDB" id="A0A0A0DCQ6"/>
<gene>
    <name evidence="1" type="ORF">SSIN_1818</name>
</gene>
<dbReference type="PATRIC" id="fig|176090.4.peg.1765"/>
<evidence type="ECO:0000313" key="2">
    <source>
        <dbReference type="Proteomes" id="UP000030019"/>
    </source>
</evidence>
<dbReference type="RefSeq" id="WP_037618054.1">
    <property type="nucleotide sequence ID" value="NZ_JABTYC020000002.1"/>
</dbReference>
<name>A0A0A0DCQ6_9STRE</name>
<keyword evidence="2" id="KW-1185">Reference proteome</keyword>
<protein>
    <submittedName>
        <fullName evidence="1">Uncharacterized protein</fullName>
    </submittedName>
</protein>
<dbReference type="STRING" id="176090.SSIN_1818"/>
<dbReference type="Proteomes" id="UP000030019">
    <property type="component" value="Unassembled WGS sequence"/>
</dbReference>
<accession>A0A0A0DCQ6</accession>